<dbReference type="InterPro" id="IPR002491">
    <property type="entry name" value="ABC_transptr_periplasmic_BD"/>
</dbReference>
<sequence>MLQLGFLTRFKLVRTSLAVLLLPALLLGAAGCSQDDPYPGGQIELPTVEKTINLTDFDGKTVEITVPVKKVVCITAAASEMICALGKTDAIVGRDSYSLFPTALSSLPEVATTSASPNIELIAGLKPDVLICDGMLKEADREKIEAYGIKVLVVSTSRPEESLNCINMLGQLFGLEDTAAEIAGYIQGFRDLVAGRLSSLNDGDKVKVYWEWTADYKSCNRDGAYSQMVTEAGGINIADAEDVMYPVLSAEFVMAQNPDVIIKCPKGTYHTPDTLKAAYDELISRTALGITSAIKNNRVYMVNLDCGKGIRYPLGLLYYAKCFYPELFSDINLDDVQNEILTKYFGADALSDYDEAYGYPIPE</sequence>
<dbReference type="PROSITE" id="PS50983">
    <property type="entry name" value="FE_B12_PBP"/>
    <property type="match status" value="1"/>
</dbReference>
<organism evidence="4 5">
    <name type="scientific">Dehalococcoides mccartyi</name>
    <dbReference type="NCBI Taxonomy" id="61435"/>
    <lineage>
        <taxon>Bacteria</taxon>
        <taxon>Bacillati</taxon>
        <taxon>Chloroflexota</taxon>
        <taxon>Dehalococcoidia</taxon>
        <taxon>Dehalococcoidales</taxon>
        <taxon>Dehalococcoidaceae</taxon>
        <taxon>Dehalococcoides</taxon>
    </lineage>
</organism>
<evidence type="ECO:0000313" key="5">
    <source>
        <dbReference type="Proteomes" id="UP000053577"/>
    </source>
</evidence>
<evidence type="ECO:0000259" key="3">
    <source>
        <dbReference type="PROSITE" id="PS50983"/>
    </source>
</evidence>
<dbReference type="AlphaFoldDB" id="A0A0V8M5E2"/>
<gene>
    <name evidence="4" type="ORF">DA01_00345</name>
</gene>
<dbReference type="Proteomes" id="UP000053577">
    <property type="component" value="Unassembled WGS sequence"/>
</dbReference>
<feature type="domain" description="Fe/B12 periplasmic-binding" evidence="3">
    <location>
        <begin position="70"/>
        <end position="331"/>
    </location>
</feature>
<dbReference type="OrthoDB" id="9787830at2"/>
<accession>A0A0V8M5E2</accession>
<dbReference type="SUPFAM" id="SSF53807">
    <property type="entry name" value="Helical backbone' metal receptor"/>
    <property type="match status" value="1"/>
</dbReference>
<evidence type="ECO:0000256" key="1">
    <source>
        <dbReference type="ARBA" id="ARBA00008814"/>
    </source>
</evidence>
<comment type="similarity">
    <text evidence="1">Belongs to the bacterial solute-binding protein 8 family.</text>
</comment>
<proteinExistence type="inferred from homology"/>
<comment type="caution">
    <text evidence="4">The sequence shown here is derived from an EMBL/GenBank/DDBJ whole genome shotgun (WGS) entry which is preliminary data.</text>
</comment>
<feature type="chain" id="PRO_5006894181" description="Fe/B12 periplasmic-binding domain-containing protein" evidence="2">
    <location>
        <begin position="30"/>
        <end position="363"/>
    </location>
</feature>
<reference evidence="4 5" key="1">
    <citation type="journal article" date="2015" name="Sci. Rep.">
        <title>A comparative genomics and reductive dehalogenase gene transcription study of two chloroethene-respiring bacteria, Dehalococcoides mccartyi strains MB and 11a.</title>
        <authorList>
            <person name="Low A."/>
            <person name="Shen Z."/>
            <person name="Cheng D."/>
            <person name="Rogers M.J."/>
            <person name="Lee P.K."/>
            <person name="He J."/>
        </authorList>
    </citation>
    <scope>NUCLEOTIDE SEQUENCE [LARGE SCALE GENOMIC DNA]</scope>
    <source>
        <strain evidence="4 5">MB</strain>
    </source>
</reference>
<dbReference type="EMBL" id="JGYD01000001">
    <property type="protein sequence ID" value="KSV19004.1"/>
    <property type="molecule type" value="Genomic_DNA"/>
</dbReference>
<dbReference type="PANTHER" id="PTHR30535">
    <property type="entry name" value="VITAMIN B12-BINDING PROTEIN"/>
    <property type="match status" value="1"/>
</dbReference>
<dbReference type="Gene3D" id="3.40.50.1980">
    <property type="entry name" value="Nitrogenase molybdenum iron protein domain"/>
    <property type="match status" value="2"/>
</dbReference>
<keyword evidence="2" id="KW-0732">Signal</keyword>
<dbReference type="Pfam" id="PF01497">
    <property type="entry name" value="Peripla_BP_2"/>
    <property type="match status" value="1"/>
</dbReference>
<feature type="signal peptide" evidence="2">
    <location>
        <begin position="1"/>
        <end position="29"/>
    </location>
</feature>
<protein>
    <recommendedName>
        <fullName evidence="3">Fe/B12 periplasmic-binding domain-containing protein</fullName>
    </recommendedName>
</protein>
<evidence type="ECO:0000313" key="4">
    <source>
        <dbReference type="EMBL" id="KSV19004.1"/>
    </source>
</evidence>
<dbReference type="InterPro" id="IPR050902">
    <property type="entry name" value="ABC_Transporter_SBP"/>
</dbReference>
<evidence type="ECO:0000256" key="2">
    <source>
        <dbReference type="SAM" id="SignalP"/>
    </source>
</evidence>
<dbReference type="RefSeq" id="WP_058291961.1">
    <property type="nucleotide sequence ID" value="NZ_JGYD01000001.1"/>
</dbReference>
<dbReference type="PATRIC" id="fig|61435.5.peg.75"/>
<name>A0A0V8M5E2_9CHLR</name>
<dbReference type="PANTHER" id="PTHR30535:SF34">
    <property type="entry name" value="MOLYBDATE-BINDING PROTEIN MOLA"/>
    <property type="match status" value="1"/>
</dbReference>